<keyword evidence="1" id="KW-0732">Signal</keyword>
<keyword evidence="2" id="KW-1185">Reference proteome</keyword>
<feature type="signal peptide" evidence="1">
    <location>
        <begin position="1"/>
        <end position="16"/>
    </location>
</feature>
<name>A0A1I7X1B7_HETBA</name>
<proteinExistence type="predicted"/>
<dbReference type="Proteomes" id="UP000095283">
    <property type="component" value="Unplaced"/>
</dbReference>
<protein>
    <submittedName>
        <fullName evidence="3">SCP domain-containing protein</fullName>
    </submittedName>
</protein>
<evidence type="ECO:0000313" key="3">
    <source>
        <dbReference type="WBParaSite" id="Hba_11225"/>
    </source>
</evidence>
<dbReference type="WBParaSite" id="Hba_11225">
    <property type="protein sequence ID" value="Hba_11225"/>
    <property type="gene ID" value="Hba_11225"/>
</dbReference>
<organism evidence="2 3">
    <name type="scientific">Heterorhabditis bacteriophora</name>
    <name type="common">Entomopathogenic nematode worm</name>
    <dbReference type="NCBI Taxonomy" id="37862"/>
    <lineage>
        <taxon>Eukaryota</taxon>
        <taxon>Metazoa</taxon>
        <taxon>Ecdysozoa</taxon>
        <taxon>Nematoda</taxon>
        <taxon>Chromadorea</taxon>
        <taxon>Rhabditida</taxon>
        <taxon>Rhabditina</taxon>
        <taxon>Rhabditomorpha</taxon>
        <taxon>Strongyloidea</taxon>
        <taxon>Heterorhabditidae</taxon>
        <taxon>Heterorhabditis</taxon>
    </lineage>
</organism>
<feature type="chain" id="PRO_5009310955" evidence="1">
    <location>
        <begin position="17"/>
        <end position="135"/>
    </location>
</feature>
<reference evidence="3" key="1">
    <citation type="submission" date="2016-11" db="UniProtKB">
        <authorList>
            <consortium name="WormBaseParasite"/>
        </authorList>
    </citation>
    <scope>IDENTIFICATION</scope>
</reference>
<sequence length="135" mass="14958">MRSLLVFLSLTSLAVASLNAIIPTLNELGLNGSEVEKYFFRQANNVPYGTCNSQKFLYAQTVFNEMLNISSAYTWRNATQITYAVIKIISIKGVDGVVKVCNISTSFAARVLMVGWVHCEKERIGFAYDCNGLVC</sequence>
<evidence type="ECO:0000313" key="2">
    <source>
        <dbReference type="Proteomes" id="UP000095283"/>
    </source>
</evidence>
<accession>A0A1I7X1B7</accession>
<evidence type="ECO:0000256" key="1">
    <source>
        <dbReference type="SAM" id="SignalP"/>
    </source>
</evidence>
<dbReference type="AlphaFoldDB" id="A0A1I7X1B7"/>